<organism evidence="1 2">
    <name type="scientific">Aporhodopirellula rubra</name>
    <dbReference type="NCBI Taxonomy" id="980271"/>
    <lineage>
        <taxon>Bacteria</taxon>
        <taxon>Pseudomonadati</taxon>
        <taxon>Planctomycetota</taxon>
        <taxon>Planctomycetia</taxon>
        <taxon>Pirellulales</taxon>
        <taxon>Pirellulaceae</taxon>
        <taxon>Aporhodopirellula</taxon>
    </lineage>
</organism>
<dbReference type="AlphaFoldDB" id="A0A7W5DUT0"/>
<gene>
    <name evidence="1" type="ORF">FHS27_000713</name>
</gene>
<keyword evidence="2" id="KW-1185">Reference proteome</keyword>
<accession>A0A7W5DUT0</accession>
<evidence type="ECO:0000313" key="1">
    <source>
        <dbReference type="EMBL" id="MBB3204946.1"/>
    </source>
</evidence>
<name>A0A7W5DUT0_9BACT</name>
<reference evidence="1 2" key="1">
    <citation type="submission" date="2020-08" db="EMBL/GenBank/DDBJ databases">
        <title>Genomic Encyclopedia of Type Strains, Phase III (KMG-III): the genomes of soil and plant-associated and newly described type strains.</title>
        <authorList>
            <person name="Whitman W."/>
        </authorList>
    </citation>
    <scope>NUCLEOTIDE SEQUENCE [LARGE SCALE GENOMIC DNA]</scope>
    <source>
        <strain evidence="1 2">CECT 8075</strain>
    </source>
</reference>
<dbReference type="Proteomes" id="UP000536179">
    <property type="component" value="Unassembled WGS sequence"/>
</dbReference>
<comment type="caution">
    <text evidence="1">The sequence shown here is derived from an EMBL/GenBank/DDBJ whole genome shotgun (WGS) entry which is preliminary data.</text>
</comment>
<dbReference type="RefSeq" id="WP_184301752.1">
    <property type="nucleotide sequence ID" value="NZ_JACHXU010000002.1"/>
</dbReference>
<evidence type="ECO:0000313" key="2">
    <source>
        <dbReference type="Proteomes" id="UP000536179"/>
    </source>
</evidence>
<protein>
    <submittedName>
        <fullName evidence="1">Uncharacterized protein</fullName>
    </submittedName>
</protein>
<dbReference type="EMBL" id="JACHXU010000002">
    <property type="protein sequence ID" value="MBB3204946.1"/>
    <property type="molecule type" value="Genomic_DNA"/>
</dbReference>
<sequence>MFRRIGDRSANTLRRVIPSGDSYCVACRILDRFDLACFIELIEVTVCAAGPHPSSASDATNRNLDKVNRISGPTDPNDCPLVTELVEVASPENLCRSIRFRLQCVTGRFANIRKLVPSFDDVDSRGHNAIEHHASDFVFRDRFDGDPNATSVFIFCRPNASDCRVANEAGQFHRPNGRIGQRRLETNDPANWDRRCRQVVDANGCSIP</sequence>
<proteinExistence type="predicted"/>